<dbReference type="Proteomes" id="UP001292094">
    <property type="component" value="Unassembled WGS sequence"/>
</dbReference>
<gene>
    <name evidence="2" type="ORF">Pmani_015487</name>
</gene>
<reference evidence="2" key="1">
    <citation type="submission" date="2023-11" db="EMBL/GenBank/DDBJ databases">
        <title>Genome assemblies of two species of porcelain crab, Petrolisthes cinctipes and Petrolisthes manimaculis (Anomura: Porcellanidae).</title>
        <authorList>
            <person name="Angst P."/>
        </authorList>
    </citation>
    <scope>NUCLEOTIDE SEQUENCE</scope>
    <source>
        <strain evidence="2">PB745_02</strain>
        <tissue evidence="2">Gill</tissue>
    </source>
</reference>
<feature type="transmembrane region" description="Helical" evidence="1">
    <location>
        <begin position="166"/>
        <end position="190"/>
    </location>
</feature>
<sequence length="425" mass="47676">MRSPSVGHSENNVVSKYNYVTGGEGWQPESVHHQHGFRHHLQLTPPAAAAALPVVLVTTFLPLHVLSVVVKSEQNQQQQQPFTSPLSGVDGVGGFVSGVSRSDLGRAAWSPSSPDQDQNIPGIDEAQHEASQYNVASVKYPLTQSYGRSFFRRIEDYYYDALDSEYLTYILPALAITGLSLLFPNIVTGVMASINNNNHNSFIVLFTWWCCLLVALSLTTITTPAEAQGYDQYYYYHDQYQDQTYPEEYIEEEVEENESWFPSFLRWWVQPRRLWSRARSIVPRIADVAVESASAVVLPGLAVLALAMLWPEHKYIRSKRETDDLTTKNINHSNIEDLLHNLATVYSATVQSDQCLQKVACELGVSASSLTPRHQRILIRLIESAAPTKYNSLLEKFKGGVEAEEECQALVCDQLDVSNHNNDLV</sequence>
<proteinExistence type="predicted"/>
<feature type="transmembrane region" description="Helical" evidence="1">
    <location>
        <begin position="292"/>
        <end position="310"/>
    </location>
</feature>
<name>A0AAE1UBJ5_9EUCA</name>
<feature type="transmembrane region" description="Helical" evidence="1">
    <location>
        <begin position="202"/>
        <end position="221"/>
    </location>
</feature>
<evidence type="ECO:0000313" key="2">
    <source>
        <dbReference type="EMBL" id="KAK4313145.1"/>
    </source>
</evidence>
<protein>
    <submittedName>
        <fullName evidence="2">Uncharacterized protein</fullName>
    </submittedName>
</protein>
<keyword evidence="3" id="KW-1185">Reference proteome</keyword>
<keyword evidence="1" id="KW-0812">Transmembrane</keyword>
<organism evidence="2 3">
    <name type="scientific">Petrolisthes manimaculis</name>
    <dbReference type="NCBI Taxonomy" id="1843537"/>
    <lineage>
        <taxon>Eukaryota</taxon>
        <taxon>Metazoa</taxon>
        <taxon>Ecdysozoa</taxon>
        <taxon>Arthropoda</taxon>
        <taxon>Crustacea</taxon>
        <taxon>Multicrustacea</taxon>
        <taxon>Malacostraca</taxon>
        <taxon>Eumalacostraca</taxon>
        <taxon>Eucarida</taxon>
        <taxon>Decapoda</taxon>
        <taxon>Pleocyemata</taxon>
        <taxon>Anomura</taxon>
        <taxon>Galatheoidea</taxon>
        <taxon>Porcellanidae</taxon>
        <taxon>Petrolisthes</taxon>
    </lineage>
</organism>
<comment type="caution">
    <text evidence="2">The sequence shown here is derived from an EMBL/GenBank/DDBJ whole genome shotgun (WGS) entry which is preliminary data.</text>
</comment>
<keyword evidence="1" id="KW-0472">Membrane</keyword>
<accession>A0AAE1UBJ5</accession>
<dbReference type="EMBL" id="JAWZYT010001345">
    <property type="protein sequence ID" value="KAK4313145.1"/>
    <property type="molecule type" value="Genomic_DNA"/>
</dbReference>
<evidence type="ECO:0000256" key="1">
    <source>
        <dbReference type="SAM" id="Phobius"/>
    </source>
</evidence>
<evidence type="ECO:0000313" key="3">
    <source>
        <dbReference type="Proteomes" id="UP001292094"/>
    </source>
</evidence>
<keyword evidence="1" id="KW-1133">Transmembrane helix</keyword>
<dbReference type="AlphaFoldDB" id="A0AAE1UBJ5"/>
<feature type="transmembrane region" description="Helical" evidence="1">
    <location>
        <begin position="47"/>
        <end position="70"/>
    </location>
</feature>